<evidence type="ECO:0000313" key="4">
    <source>
        <dbReference type="Proteomes" id="UP000292695"/>
    </source>
</evidence>
<organism evidence="3 4">
    <name type="scientific">Kribbella sindirgiensis</name>
    <dbReference type="NCBI Taxonomy" id="1124744"/>
    <lineage>
        <taxon>Bacteria</taxon>
        <taxon>Bacillati</taxon>
        <taxon>Actinomycetota</taxon>
        <taxon>Actinomycetes</taxon>
        <taxon>Propionibacteriales</taxon>
        <taxon>Kribbellaceae</taxon>
        <taxon>Kribbella</taxon>
    </lineage>
</organism>
<dbReference type="Proteomes" id="UP000292695">
    <property type="component" value="Unassembled WGS sequence"/>
</dbReference>
<proteinExistence type="predicted"/>
<evidence type="ECO:0000256" key="2">
    <source>
        <dbReference type="SAM" id="Phobius"/>
    </source>
</evidence>
<feature type="region of interest" description="Disordered" evidence="1">
    <location>
        <begin position="61"/>
        <end position="81"/>
    </location>
</feature>
<feature type="compositionally biased region" description="Low complexity" evidence="1">
    <location>
        <begin position="69"/>
        <end position="81"/>
    </location>
</feature>
<keyword evidence="2" id="KW-1133">Transmembrane helix</keyword>
<dbReference type="AlphaFoldDB" id="A0A4R0ID16"/>
<dbReference type="RefSeq" id="WP_131292878.1">
    <property type="nucleotide sequence ID" value="NZ_SJKA01000009.1"/>
</dbReference>
<dbReference type="OrthoDB" id="3831558at2"/>
<dbReference type="EMBL" id="SJKA01000009">
    <property type="protein sequence ID" value="TCC29800.1"/>
    <property type="molecule type" value="Genomic_DNA"/>
</dbReference>
<name>A0A4R0ID16_9ACTN</name>
<comment type="caution">
    <text evidence="3">The sequence shown here is derived from an EMBL/GenBank/DDBJ whole genome shotgun (WGS) entry which is preliminary data.</text>
</comment>
<gene>
    <name evidence="3" type="ORF">E0H50_25460</name>
</gene>
<reference evidence="3 4" key="1">
    <citation type="submission" date="2019-02" db="EMBL/GenBank/DDBJ databases">
        <title>Kribbella capetownensis sp. nov. and Kribbella speibonae sp. nov., isolated from soil.</title>
        <authorList>
            <person name="Curtis S.M."/>
            <person name="Norton I."/>
            <person name="Everest G.J."/>
            <person name="Meyers P.R."/>
        </authorList>
    </citation>
    <scope>NUCLEOTIDE SEQUENCE [LARGE SCALE GENOMIC DNA]</scope>
    <source>
        <strain evidence="3 4">DSM 27082</strain>
    </source>
</reference>
<evidence type="ECO:0000256" key="1">
    <source>
        <dbReference type="SAM" id="MobiDB-lite"/>
    </source>
</evidence>
<protein>
    <submittedName>
        <fullName evidence="3">Uncharacterized protein</fullName>
    </submittedName>
</protein>
<evidence type="ECO:0000313" key="3">
    <source>
        <dbReference type="EMBL" id="TCC29800.1"/>
    </source>
</evidence>
<sequence>MAQLTDDELGELLRETFADKEALADHVPEATKRRSPLPALVAAAAVLVVLAGVLYGVQRAGRPDPAPPVATSAASDAASDAATDNGDIWGAAIATATRRFQPDGASWQAVQVYGAFAVSTASDPPRLIKPGLTLTELDKQRIERAVNPVAPVRWSAPFPPSTCLPGRVPRVVVNPVVGKGDHREVRIMFTLGCSGSTHSGKYLVEKIDGAWKVTAGTGDLCGPLKSTSTTPRAPC</sequence>
<keyword evidence="2" id="KW-0812">Transmembrane</keyword>
<keyword evidence="2" id="KW-0472">Membrane</keyword>
<feature type="transmembrane region" description="Helical" evidence="2">
    <location>
        <begin position="37"/>
        <end position="57"/>
    </location>
</feature>
<keyword evidence="4" id="KW-1185">Reference proteome</keyword>
<accession>A0A4R0ID16</accession>